<reference evidence="1 2" key="1">
    <citation type="submission" date="2017-11" db="EMBL/GenBank/DDBJ databases">
        <title>Complete genome sequence of Herbaspirillum rubrisubalbicans DSM 11543.</title>
        <authorList>
            <person name="Chen M."/>
            <person name="An Q."/>
        </authorList>
    </citation>
    <scope>NUCLEOTIDE SEQUENCE [LARGE SCALE GENOMIC DNA]</scope>
    <source>
        <strain evidence="1 2">DSM 11543</strain>
    </source>
</reference>
<protein>
    <submittedName>
        <fullName evidence="1">Uncharacterized protein</fullName>
    </submittedName>
</protein>
<dbReference type="AlphaFoldDB" id="A0AAD0XI37"/>
<accession>A0AAD0XI37</accession>
<dbReference type="Proteomes" id="UP000269199">
    <property type="component" value="Chromosome"/>
</dbReference>
<organism evidence="1 2">
    <name type="scientific">Herbaspirillum rubrisubalbicans</name>
    <dbReference type="NCBI Taxonomy" id="80842"/>
    <lineage>
        <taxon>Bacteria</taxon>
        <taxon>Pseudomonadati</taxon>
        <taxon>Pseudomonadota</taxon>
        <taxon>Betaproteobacteria</taxon>
        <taxon>Burkholderiales</taxon>
        <taxon>Oxalobacteraceae</taxon>
        <taxon>Herbaspirillum</taxon>
    </lineage>
</organism>
<evidence type="ECO:0000313" key="2">
    <source>
        <dbReference type="Proteomes" id="UP000269199"/>
    </source>
</evidence>
<name>A0AAD0XI37_9BURK</name>
<sequence>MPDAKTALKIADEAGIEPGEMLALMARAAEEIKKHQHSKVWLLILLNLWWPVAESNHRHKDFQSDLLLPYRNSRKKNWKTRYAH</sequence>
<evidence type="ECO:0000313" key="1">
    <source>
        <dbReference type="EMBL" id="AYR27081.1"/>
    </source>
</evidence>
<dbReference type="EMBL" id="CP024996">
    <property type="protein sequence ID" value="AYR27081.1"/>
    <property type="molecule type" value="Genomic_DNA"/>
</dbReference>
<proteinExistence type="predicted"/>
<gene>
    <name evidence="1" type="ORF">RC54_21955</name>
</gene>